<reference evidence="1" key="1">
    <citation type="journal article" date="2021" name="New Phytol.">
        <title>Evolutionary innovations through gain and loss of genes in the ectomycorrhizal Boletales.</title>
        <authorList>
            <person name="Wu G."/>
            <person name="Miyauchi S."/>
            <person name="Morin E."/>
            <person name="Kuo A."/>
            <person name="Drula E."/>
            <person name="Varga T."/>
            <person name="Kohler A."/>
            <person name="Feng B."/>
            <person name="Cao Y."/>
            <person name="Lipzen A."/>
            <person name="Daum C."/>
            <person name="Hundley H."/>
            <person name="Pangilinan J."/>
            <person name="Johnson J."/>
            <person name="Barry K."/>
            <person name="LaButti K."/>
            <person name="Ng V."/>
            <person name="Ahrendt S."/>
            <person name="Min B."/>
            <person name="Choi I.G."/>
            <person name="Park H."/>
            <person name="Plett J.M."/>
            <person name="Magnuson J."/>
            <person name="Spatafora J.W."/>
            <person name="Nagy L.G."/>
            <person name="Henrissat B."/>
            <person name="Grigoriev I.V."/>
            <person name="Yang Z.L."/>
            <person name="Xu J."/>
            <person name="Martin F.M."/>
        </authorList>
    </citation>
    <scope>NUCLEOTIDE SEQUENCE</scope>
    <source>
        <strain evidence="1">ATCC 28755</strain>
    </source>
</reference>
<protein>
    <submittedName>
        <fullName evidence="1">Uncharacterized protein</fullName>
    </submittedName>
</protein>
<proteinExistence type="predicted"/>
<feature type="non-terminal residue" evidence="1">
    <location>
        <position position="781"/>
    </location>
</feature>
<name>A0ACB8A3D7_9AGAM</name>
<organism evidence="1 2">
    <name type="scientific">Hygrophoropsis aurantiaca</name>
    <dbReference type="NCBI Taxonomy" id="72124"/>
    <lineage>
        <taxon>Eukaryota</taxon>
        <taxon>Fungi</taxon>
        <taxon>Dikarya</taxon>
        <taxon>Basidiomycota</taxon>
        <taxon>Agaricomycotina</taxon>
        <taxon>Agaricomycetes</taxon>
        <taxon>Agaricomycetidae</taxon>
        <taxon>Boletales</taxon>
        <taxon>Coniophorineae</taxon>
        <taxon>Hygrophoropsidaceae</taxon>
        <taxon>Hygrophoropsis</taxon>
    </lineage>
</organism>
<keyword evidence="2" id="KW-1185">Reference proteome</keyword>
<evidence type="ECO:0000313" key="1">
    <source>
        <dbReference type="EMBL" id="KAH7907518.1"/>
    </source>
</evidence>
<dbReference type="Proteomes" id="UP000790377">
    <property type="component" value="Unassembled WGS sequence"/>
</dbReference>
<evidence type="ECO:0000313" key="2">
    <source>
        <dbReference type="Proteomes" id="UP000790377"/>
    </source>
</evidence>
<gene>
    <name evidence="1" type="ORF">BJ138DRAFT_1014364</name>
</gene>
<sequence length="781" mass="86875">MNRLGGPTKSGAQAAQNAPTALDSADSFQSTYLQPLKIFDSVISKIGDVHPYAKMALGVLTTASKIILAQDSRDQAVLDLLSKLNQVYAFLTQGDTLAKISSMRTIVARIAQLTLECAEFIRDYADIKNVWVRLGKNILSETNDKTQGYSDTLDGLMQQFRDQVAWDVAGFIHRADEFMDLNGIVCASGAGLITGKQCLPGTRAEILAEISGWINSSGDDVPQVLWLSGPAGKGKSAIAHTVAGWFENVGACYCFDRNRDADRRHEKIFSTIARVLADHNPEMRQALADVVRNDSALKTTTDIIQQWSKLLMGPVGKLSGSTLQPVVIVIDALDESGAENTRRDVLRILACKPRKTGVPLITPLPPNFRILVTSRPLADIHDMFQGAQHVRQMSLDDIPLNLTQRDIRSYISDELVEQRTFGNEECVDLTRKADGLFEWARLACEYIIIRRPGSTSLDRFKAIMSQESGEHSLLLDDMYHLILKDIMGEGKDPIALKKFHSVMGQILATLEPLPVASLNAMRHQFPDQEDCFDVELVVDLMGSLLSGINSQSPVRPLHVSFREFLTEKSRSQQYFVDVKRAQCGLAFSSLRVMEHGLRFNICKLPSSYLRNSEVEDLQERINQHIPSHLSYSCRFWATHVRSVDPGTELAKEVVQFFNDERLLFWIEALSLLKTISGPIAALMLVPQWIKGKAGYDDVLSTTANIQRFIQTFSGTILQSTPHLYISALPFLPVNSVLSKKFCSGATHFQNTLRIASGRDMNWKATVNILKGHTDYVTSVAF</sequence>
<accession>A0ACB8A3D7</accession>
<dbReference type="EMBL" id="MU267897">
    <property type="protein sequence ID" value="KAH7907518.1"/>
    <property type="molecule type" value="Genomic_DNA"/>
</dbReference>
<comment type="caution">
    <text evidence="1">The sequence shown here is derived from an EMBL/GenBank/DDBJ whole genome shotgun (WGS) entry which is preliminary data.</text>
</comment>